<dbReference type="RefSeq" id="WP_066492280.1">
    <property type="nucleotide sequence ID" value="NZ_CP013388.1"/>
</dbReference>
<feature type="domain" description="Transglycosylase SLT" evidence="3">
    <location>
        <begin position="47"/>
        <end position="147"/>
    </location>
</feature>
<dbReference type="Proteomes" id="UP000067711">
    <property type="component" value="Chromosome 2"/>
</dbReference>
<feature type="signal peptide" evidence="2">
    <location>
        <begin position="1"/>
        <end position="19"/>
    </location>
</feature>
<dbReference type="InterPro" id="IPR023346">
    <property type="entry name" value="Lysozyme-like_dom_sf"/>
</dbReference>
<dbReference type="EMBL" id="CP013388">
    <property type="protein sequence ID" value="AOJ06377.1"/>
    <property type="molecule type" value="Genomic_DNA"/>
</dbReference>
<protein>
    <submittedName>
        <fullName evidence="4">Lytic transglycosylase</fullName>
    </submittedName>
</protein>
<feature type="chain" id="PRO_5015356833" evidence="2">
    <location>
        <begin position="20"/>
        <end position="202"/>
    </location>
</feature>
<reference evidence="4 5" key="1">
    <citation type="submission" date="2015-12" db="EMBL/GenBank/DDBJ databases">
        <title>Diversity of Burkholderia near neighbor genomes.</title>
        <authorList>
            <person name="Sahl J."/>
            <person name="Wagner D."/>
            <person name="Keim P."/>
        </authorList>
    </citation>
    <scope>NUCLEOTIDE SEQUENCE [LARGE SCALE GENOMIC DNA]</scope>
    <source>
        <strain evidence="4 5">BDU8</strain>
    </source>
</reference>
<gene>
    <name evidence="4" type="ORF">WS71_02835</name>
</gene>
<sequence length="202" mass="22305">MRATFLSAALLCAPVAASAQIPANAFAYRAELTRNARAVWGLDAPVPTFAAQIHQESVWRPNAVSPVGAQGMTQFMPSTTQWLAGLYRSELGDAQPFNPSWSIRALVRYDRYLWDRIDADGRCERLAMTLSAYNGGLGWVYRDQRAAAGGGADRRRWFGHVERFNAGRSAAAFRENRGYPRAILRTFEPRYIDAGFGPGACA</sequence>
<evidence type="ECO:0000313" key="4">
    <source>
        <dbReference type="EMBL" id="AOJ06377.1"/>
    </source>
</evidence>
<evidence type="ECO:0000313" key="5">
    <source>
        <dbReference type="Proteomes" id="UP000067711"/>
    </source>
</evidence>
<dbReference type="PANTHER" id="PTHR37423">
    <property type="entry name" value="SOLUBLE LYTIC MUREIN TRANSGLYCOSYLASE-RELATED"/>
    <property type="match status" value="1"/>
</dbReference>
<keyword evidence="2" id="KW-0732">Signal</keyword>
<dbReference type="SUPFAM" id="SSF53955">
    <property type="entry name" value="Lysozyme-like"/>
    <property type="match status" value="1"/>
</dbReference>
<proteinExistence type="inferred from homology"/>
<dbReference type="AlphaFoldDB" id="A0A1B4FRT4"/>
<organism evidence="4 5">
    <name type="scientific">Burkholderia mayonis</name>
    <dbReference type="NCBI Taxonomy" id="1385591"/>
    <lineage>
        <taxon>Bacteria</taxon>
        <taxon>Pseudomonadati</taxon>
        <taxon>Pseudomonadota</taxon>
        <taxon>Betaproteobacteria</taxon>
        <taxon>Burkholderiales</taxon>
        <taxon>Burkholderiaceae</taxon>
        <taxon>Burkholderia</taxon>
        <taxon>pseudomallei group</taxon>
    </lineage>
</organism>
<dbReference type="PANTHER" id="PTHR37423:SF2">
    <property type="entry name" value="MEMBRANE-BOUND LYTIC MUREIN TRANSGLYCOSYLASE C"/>
    <property type="match status" value="1"/>
</dbReference>
<accession>A0A1B4FRT4</accession>
<evidence type="ECO:0000259" key="3">
    <source>
        <dbReference type="Pfam" id="PF01464"/>
    </source>
</evidence>
<comment type="similarity">
    <text evidence="1">Belongs to the transglycosylase Slt family.</text>
</comment>
<dbReference type="Gene3D" id="1.10.530.10">
    <property type="match status" value="1"/>
</dbReference>
<dbReference type="Pfam" id="PF01464">
    <property type="entry name" value="SLT"/>
    <property type="match status" value="1"/>
</dbReference>
<name>A0A1B4FRT4_9BURK</name>
<evidence type="ECO:0000256" key="2">
    <source>
        <dbReference type="SAM" id="SignalP"/>
    </source>
</evidence>
<dbReference type="InterPro" id="IPR008258">
    <property type="entry name" value="Transglycosylase_SLT_dom_1"/>
</dbReference>
<evidence type="ECO:0000256" key="1">
    <source>
        <dbReference type="ARBA" id="ARBA00007734"/>
    </source>
</evidence>